<evidence type="ECO:0008006" key="4">
    <source>
        <dbReference type="Google" id="ProtNLM"/>
    </source>
</evidence>
<keyword evidence="1" id="KW-0812">Transmembrane</keyword>
<feature type="transmembrane region" description="Helical" evidence="1">
    <location>
        <begin position="53"/>
        <end position="71"/>
    </location>
</feature>
<proteinExistence type="predicted"/>
<dbReference type="EMBL" id="JAFMPT010000003">
    <property type="protein sequence ID" value="MCC1483652.1"/>
    <property type="molecule type" value="Genomic_DNA"/>
</dbReference>
<feature type="transmembrane region" description="Helical" evidence="1">
    <location>
        <begin position="12"/>
        <end position="32"/>
    </location>
</feature>
<accession>A0ABS8ELC9</accession>
<reference evidence="3" key="2">
    <citation type="submission" date="2023-07" db="EMBL/GenBank/DDBJ databases">
        <title>Genome of Winogradskyella sp. E313.</title>
        <authorList>
            <person name="Zhou Y."/>
        </authorList>
    </citation>
    <scope>NUCLEOTIDE SEQUENCE [LARGE SCALE GENOMIC DNA]</scope>
    <source>
        <strain evidence="3">E313</strain>
    </source>
</reference>
<gene>
    <name evidence="2" type="ORF">J1C55_03535</name>
</gene>
<organism evidence="2 3">
    <name type="scientific">Winogradskyella immobilis</name>
    <dbReference type="NCBI Taxonomy" id="2816852"/>
    <lineage>
        <taxon>Bacteria</taxon>
        <taxon>Pseudomonadati</taxon>
        <taxon>Bacteroidota</taxon>
        <taxon>Flavobacteriia</taxon>
        <taxon>Flavobacteriales</taxon>
        <taxon>Flavobacteriaceae</taxon>
        <taxon>Winogradskyella</taxon>
    </lineage>
</organism>
<dbReference type="Proteomes" id="UP000778797">
    <property type="component" value="Unassembled WGS sequence"/>
</dbReference>
<name>A0ABS8ELC9_9FLAO</name>
<comment type="caution">
    <text evidence="2">The sequence shown here is derived from an EMBL/GenBank/DDBJ whole genome shotgun (WGS) entry which is preliminary data.</text>
</comment>
<evidence type="ECO:0000313" key="3">
    <source>
        <dbReference type="Proteomes" id="UP000778797"/>
    </source>
</evidence>
<protein>
    <recommendedName>
        <fullName evidence="4">MotA/TolQ/ExbB proton channel domain-containing protein</fullName>
    </recommendedName>
</protein>
<keyword evidence="1" id="KW-1133">Transmembrane helix</keyword>
<evidence type="ECO:0000313" key="2">
    <source>
        <dbReference type="EMBL" id="MCC1483652.1"/>
    </source>
</evidence>
<reference evidence="3" key="1">
    <citation type="submission" date="2021-03" db="EMBL/GenBank/DDBJ databases">
        <title>Genome of Cognatishimia sp. F0-27.</title>
        <authorList>
            <person name="Ping X."/>
        </authorList>
    </citation>
    <scope>NUCLEOTIDE SEQUENCE [LARGE SCALE GENOMIC DNA]</scope>
    <source>
        <strain evidence="3">E313</strain>
    </source>
</reference>
<dbReference type="RefSeq" id="WP_227476102.1">
    <property type="nucleotide sequence ID" value="NZ_JAFMPT010000003.1"/>
</dbReference>
<evidence type="ECO:0000256" key="1">
    <source>
        <dbReference type="SAM" id="Phobius"/>
    </source>
</evidence>
<sequence>MISRLLTQGGPFMYIILITLLLSLFFIVRAFITMNKNITQSKKMIGLVNESSILSLVIGCFASVYSLIDLFDMVEAIGNVRPDLFSAGLKVSMLTVIFGLFAFTIGRIGILAYKWTHKTETQE</sequence>
<feature type="transmembrane region" description="Helical" evidence="1">
    <location>
        <begin position="91"/>
        <end position="113"/>
    </location>
</feature>
<keyword evidence="3" id="KW-1185">Reference proteome</keyword>
<keyword evidence="1" id="KW-0472">Membrane</keyword>